<name>A0A1C4WVX1_9ACTN</name>
<dbReference type="InterPro" id="IPR002575">
    <property type="entry name" value="Aminoglycoside_PTrfase"/>
</dbReference>
<feature type="domain" description="Aminoglycoside phosphotransferase" evidence="1">
    <location>
        <begin position="20"/>
        <end position="245"/>
    </location>
</feature>
<dbReference type="AlphaFoldDB" id="A0A1C4WVX1"/>
<keyword evidence="2" id="KW-0418">Kinase</keyword>
<dbReference type="Gene3D" id="3.90.1200.10">
    <property type="match status" value="1"/>
</dbReference>
<organism evidence="2 3">
    <name type="scientific">Micromonospora mirobrigensis</name>
    <dbReference type="NCBI Taxonomy" id="262898"/>
    <lineage>
        <taxon>Bacteria</taxon>
        <taxon>Bacillati</taxon>
        <taxon>Actinomycetota</taxon>
        <taxon>Actinomycetes</taxon>
        <taxon>Micromonosporales</taxon>
        <taxon>Micromonosporaceae</taxon>
        <taxon>Micromonospora</taxon>
    </lineage>
</organism>
<dbReference type="Proteomes" id="UP000199504">
    <property type="component" value="Unassembled WGS sequence"/>
</dbReference>
<accession>A0A1C4WVX1</accession>
<evidence type="ECO:0000313" key="3">
    <source>
        <dbReference type="Proteomes" id="UP000199504"/>
    </source>
</evidence>
<evidence type="ECO:0000259" key="1">
    <source>
        <dbReference type="Pfam" id="PF01636"/>
    </source>
</evidence>
<sequence>MEIAQDTVARLADGWRLDDVRLVGRGLEFTVYRARDVEGRAVVLRLAPRRFDSNANDPDVDTRALLVQEYEITRHLAGLGLPVAEPLHLHLADRPDVPDVLVARYVDDDGSPLDNGDLGRLLARLHGLPAPRLAPVATEARGCAEVIQARLERRWREVGRLVPDWPAPPDRAVLAGHLAGLTGRGLVHLDVRSANLRRRRGRVQALLDWSNALVADPVVEFARLTEYARYAENELDVEALRAGYATVREAPPQDATAMLACRLDTAVMLALVFLSEAPDPERGPPAAAHARELAERLTGRPGGPA</sequence>
<keyword evidence="3" id="KW-1185">Reference proteome</keyword>
<evidence type="ECO:0000313" key="2">
    <source>
        <dbReference type="EMBL" id="SCF00339.1"/>
    </source>
</evidence>
<dbReference type="SUPFAM" id="SSF56112">
    <property type="entry name" value="Protein kinase-like (PK-like)"/>
    <property type="match status" value="1"/>
</dbReference>
<dbReference type="EMBL" id="FMCX01000002">
    <property type="protein sequence ID" value="SCF00339.1"/>
    <property type="molecule type" value="Genomic_DNA"/>
</dbReference>
<keyword evidence="2" id="KW-0808">Transferase</keyword>
<dbReference type="GO" id="GO:0016301">
    <property type="term" value="F:kinase activity"/>
    <property type="evidence" value="ECO:0007669"/>
    <property type="project" value="UniProtKB-KW"/>
</dbReference>
<dbReference type="RefSeq" id="WP_176730620.1">
    <property type="nucleotide sequence ID" value="NZ_FMCX01000002.1"/>
</dbReference>
<dbReference type="STRING" id="262898.GA0070564_102546"/>
<reference evidence="3" key="1">
    <citation type="submission" date="2016-06" db="EMBL/GenBank/DDBJ databases">
        <authorList>
            <person name="Varghese N."/>
            <person name="Submissions Spin"/>
        </authorList>
    </citation>
    <scope>NUCLEOTIDE SEQUENCE [LARGE SCALE GENOMIC DNA]</scope>
    <source>
        <strain evidence="3">DSM 44830</strain>
    </source>
</reference>
<protein>
    <submittedName>
        <fullName evidence="2">Predicted kinase, aminoglycoside phosphotransferase (APT) family</fullName>
    </submittedName>
</protein>
<dbReference type="InterPro" id="IPR011009">
    <property type="entry name" value="Kinase-like_dom_sf"/>
</dbReference>
<dbReference type="Pfam" id="PF01636">
    <property type="entry name" value="APH"/>
    <property type="match status" value="1"/>
</dbReference>
<proteinExistence type="predicted"/>
<gene>
    <name evidence="2" type="ORF">GA0070564_102546</name>
</gene>